<keyword evidence="3" id="KW-1185">Reference proteome</keyword>
<evidence type="ECO:0000313" key="2">
    <source>
        <dbReference type="EMBL" id="WPA99754.1"/>
    </source>
</evidence>
<organism evidence="2 3">
    <name type="scientific">Cercospora beticola</name>
    <name type="common">Sugarbeet leaf spot fungus</name>
    <dbReference type="NCBI Taxonomy" id="122368"/>
    <lineage>
        <taxon>Eukaryota</taxon>
        <taxon>Fungi</taxon>
        <taxon>Dikarya</taxon>
        <taxon>Ascomycota</taxon>
        <taxon>Pezizomycotina</taxon>
        <taxon>Dothideomycetes</taxon>
        <taxon>Dothideomycetidae</taxon>
        <taxon>Mycosphaerellales</taxon>
        <taxon>Mycosphaerellaceae</taxon>
        <taxon>Cercospora</taxon>
    </lineage>
</organism>
<accession>A0ABZ0NJN1</accession>
<feature type="compositionally biased region" description="Basic and acidic residues" evidence="1">
    <location>
        <begin position="21"/>
        <end position="32"/>
    </location>
</feature>
<feature type="region of interest" description="Disordered" evidence="1">
    <location>
        <begin position="1"/>
        <end position="33"/>
    </location>
</feature>
<evidence type="ECO:0000313" key="3">
    <source>
        <dbReference type="Proteomes" id="UP001302367"/>
    </source>
</evidence>
<name>A0ABZ0NJN1_CERBT</name>
<protein>
    <submittedName>
        <fullName evidence="2">Uncharacterized protein</fullName>
    </submittedName>
</protein>
<dbReference type="GeneID" id="90644079"/>
<dbReference type="Proteomes" id="UP001302367">
    <property type="component" value="Chromosome 3"/>
</dbReference>
<reference evidence="2 3" key="1">
    <citation type="submission" date="2023-09" db="EMBL/GenBank/DDBJ databases">
        <title>Complete-Gapless Cercospora beticola genome.</title>
        <authorList>
            <person name="Wyatt N.A."/>
            <person name="Spanner R.E."/>
            <person name="Bolton M.D."/>
        </authorList>
    </citation>
    <scope>NUCLEOTIDE SEQUENCE [LARGE SCALE GENOMIC DNA]</scope>
    <source>
        <strain evidence="2">Cb09-40</strain>
    </source>
</reference>
<dbReference type="EMBL" id="CP134186">
    <property type="protein sequence ID" value="WPA99754.1"/>
    <property type="molecule type" value="Genomic_DNA"/>
</dbReference>
<gene>
    <name evidence="2" type="ORF">RHO25_004373</name>
</gene>
<dbReference type="RefSeq" id="XP_065458625.1">
    <property type="nucleotide sequence ID" value="XM_065602553.1"/>
</dbReference>
<evidence type="ECO:0000256" key="1">
    <source>
        <dbReference type="SAM" id="MobiDB-lite"/>
    </source>
</evidence>
<proteinExistence type="predicted"/>
<sequence>MADTIPGVNSGDGEDWVMLPPKEEIQDPEGREFTGPSRSTYIKFQLQFSFGAASCREHQMRMNANIEETKLNKSVNPQDQSLLFCLPAELRLNIYEHLLSIPTSRGAVKIVPPPWHGKAPATLAILLT</sequence>